<evidence type="ECO:0000313" key="4">
    <source>
        <dbReference type="EMBL" id="KAJ8298863.1"/>
    </source>
</evidence>
<evidence type="ECO:0000256" key="1">
    <source>
        <dbReference type="ARBA" id="ARBA00007381"/>
    </source>
</evidence>
<sequence>MEISDINGKRQPALKIFSLTINRLKQHLLSDFDRRGIPYKNDDIHWVITVPAIWTDAAKQFMREAANEAGIKNHQLSLAYEPEVAALYCKLLPPDKLGGIDSGDVFSTGKQFMVLDLGANYFIFLWNCRRYRSGSHRKKRDSGRYTDQLEGLGEGMKVDSEFYQFLVKFFGNDLLFEYSQNDMSEYLEILRSFERKKKCISTLDTNEMNLRLPPELLETLKDKTGFTLQEIISQSNYNDSVSVKRSKLTINDYVCKSFFTKVLQDITEHVKFILKQCFDISLILMVGGFSESPIVIDTIRQSFPNMNVIIPTQARMSVLFGSVVYGHDPEQIDARICRYSYGIALHKEFKDEEHPENKSFYSDGRKRVDDCFLKLYTINEIVKVGEKRSFPVHDTHIEADRQQWRREHKEIEVYASTDTDPKFITDEGCFILGTILVPPPACGLWPVRVRGKIEMEIGGTEIIVTYIDNQSHISSRMDFMGICNKTDVKC</sequence>
<dbReference type="Gene3D" id="3.30.420.40">
    <property type="match status" value="1"/>
</dbReference>
<comment type="caution">
    <text evidence="4">The sequence shown here is derived from an EMBL/GenBank/DDBJ whole genome shotgun (WGS) entry which is preliminary data.</text>
</comment>
<protein>
    <recommendedName>
        <fullName evidence="6">Heat shock 70 kDa protein 12A</fullName>
    </recommendedName>
</protein>
<dbReference type="Pfam" id="PF00012">
    <property type="entry name" value="HSP70"/>
    <property type="match status" value="1"/>
</dbReference>
<evidence type="ECO:0000256" key="3">
    <source>
        <dbReference type="ARBA" id="ARBA00022840"/>
    </source>
</evidence>
<name>A0ABQ9E076_TEGGR</name>
<dbReference type="SUPFAM" id="SSF53067">
    <property type="entry name" value="Actin-like ATPase domain"/>
    <property type="match status" value="2"/>
</dbReference>
<proteinExistence type="inferred from homology"/>
<accession>A0ABQ9E076</accession>
<dbReference type="Proteomes" id="UP001217089">
    <property type="component" value="Unassembled WGS sequence"/>
</dbReference>
<dbReference type="InterPro" id="IPR013126">
    <property type="entry name" value="Hsp_70_fam"/>
</dbReference>
<keyword evidence="3" id="KW-0067">ATP-binding</keyword>
<dbReference type="EMBL" id="JARBDR010000921">
    <property type="protein sequence ID" value="KAJ8298863.1"/>
    <property type="molecule type" value="Genomic_DNA"/>
</dbReference>
<organism evidence="4 5">
    <name type="scientific">Tegillarca granosa</name>
    <name type="common">Malaysian cockle</name>
    <name type="synonym">Anadara granosa</name>
    <dbReference type="NCBI Taxonomy" id="220873"/>
    <lineage>
        <taxon>Eukaryota</taxon>
        <taxon>Metazoa</taxon>
        <taxon>Spiralia</taxon>
        <taxon>Lophotrochozoa</taxon>
        <taxon>Mollusca</taxon>
        <taxon>Bivalvia</taxon>
        <taxon>Autobranchia</taxon>
        <taxon>Pteriomorphia</taxon>
        <taxon>Arcoida</taxon>
        <taxon>Arcoidea</taxon>
        <taxon>Arcidae</taxon>
        <taxon>Tegillarca</taxon>
    </lineage>
</organism>
<evidence type="ECO:0000313" key="5">
    <source>
        <dbReference type="Proteomes" id="UP001217089"/>
    </source>
</evidence>
<evidence type="ECO:0000256" key="2">
    <source>
        <dbReference type="ARBA" id="ARBA00022741"/>
    </source>
</evidence>
<keyword evidence="2" id="KW-0547">Nucleotide-binding</keyword>
<dbReference type="PANTHER" id="PTHR14187:SF5">
    <property type="entry name" value="HEAT SHOCK 70 KDA PROTEIN 12A"/>
    <property type="match status" value="1"/>
</dbReference>
<evidence type="ECO:0008006" key="6">
    <source>
        <dbReference type="Google" id="ProtNLM"/>
    </source>
</evidence>
<reference evidence="4 5" key="1">
    <citation type="submission" date="2022-12" db="EMBL/GenBank/DDBJ databases">
        <title>Chromosome-level genome of Tegillarca granosa.</title>
        <authorList>
            <person name="Kim J."/>
        </authorList>
    </citation>
    <scope>NUCLEOTIDE SEQUENCE [LARGE SCALE GENOMIC DNA]</scope>
    <source>
        <strain evidence="4">Teg-2019</strain>
        <tissue evidence="4">Adductor muscle</tissue>
    </source>
</reference>
<comment type="similarity">
    <text evidence="1">Belongs to the heat shock protein 70 family.</text>
</comment>
<gene>
    <name evidence="4" type="ORF">KUTeg_022923</name>
</gene>
<dbReference type="InterPro" id="IPR043129">
    <property type="entry name" value="ATPase_NBD"/>
</dbReference>
<dbReference type="PANTHER" id="PTHR14187">
    <property type="entry name" value="ALPHA KINASE/ELONGATION FACTOR 2 KINASE"/>
    <property type="match status" value="1"/>
</dbReference>
<keyword evidence="5" id="KW-1185">Reference proteome</keyword>